<dbReference type="EMBL" id="CAJVPU010043976">
    <property type="protein sequence ID" value="CAG8746768.1"/>
    <property type="molecule type" value="Genomic_DNA"/>
</dbReference>
<gene>
    <name evidence="1" type="ORF">DHETER_LOCUS14395</name>
</gene>
<feature type="non-terminal residue" evidence="1">
    <location>
        <position position="1"/>
    </location>
</feature>
<keyword evidence="2" id="KW-1185">Reference proteome</keyword>
<sequence length="68" mass="7820">DFISTNHFASIFQTDSIPVANITILTFHSVMIYTKKKSLYKSNIHVTQDMTFQNLLAYIFPNGPPNRK</sequence>
<accession>A0ACA9QDS8</accession>
<dbReference type="Proteomes" id="UP000789702">
    <property type="component" value="Unassembled WGS sequence"/>
</dbReference>
<reference evidence="1" key="1">
    <citation type="submission" date="2021-06" db="EMBL/GenBank/DDBJ databases">
        <authorList>
            <person name="Kallberg Y."/>
            <person name="Tangrot J."/>
            <person name="Rosling A."/>
        </authorList>
    </citation>
    <scope>NUCLEOTIDE SEQUENCE</scope>
    <source>
        <strain evidence="1">IL203A</strain>
    </source>
</reference>
<evidence type="ECO:0000313" key="2">
    <source>
        <dbReference type="Proteomes" id="UP000789702"/>
    </source>
</evidence>
<protein>
    <submittedName>
        <fullName evidence="1">5747_t:CDS:1</fullName>
    </submittedName>
</protein>
<comment type="caution">
    <text evidence="1">The sequence shown here is derived from an EMBL/GenBank/DDBJ whole genome shotgun (WGS) entry which is preliminary data.</text>
</comment>
<organism evidence="1 2">
    <name type="scientific">Dentiscutata heterogama</name>
    <dbReference type="NCBI Taxonomy" id="1316150"/>
    <lineage>
        <taxon>Eukaryota</taxon>
        <taxon>Fungi</taxon>
        <taxon>Fungi incertae sedis</taxon>
        <taxon>Mucoromycota</taxon>
        <taxon>Glomeromycotina</taxon>
        <taxon>Glomeromycetes</taxon>
        <taxon>Diversisporales</taxon>
        <taxon>Gigasporaceae</taxon>
        <taxon>Dentiscutata</taxon>
    </lineage>
</organism>
<proteinExistence type="predicted"/>
<evidence type="ECO:0000313" key="1">
    <source>
        <dbReference type="EMBL" id="CAG8746768.1"/>
    </source>
</evidence>
<name>A0ACA9QDS8_9GLOM</name>